<dbReference type="AlphaFoldDB" id="A0A1I1DHW5"/>
<proteinExistence type="predicted"/>
<gene>
    <name evidence="9" type="ORF">SAMN04487907_101355</name>
</gene>
<feature type="transmembrane region" description="Helical" evidence="6">
    <location>
        <begin position="20"/>
        <end position="42"/>
    </location>
</feature>
<sequence>MSDKIKKYENIDKAAVKTTYIVALIVLLALIIWGVFALVNFWKYEQTNDAQVKEYINPILSRSNGYVQEIRYSDHQKVAKGDTLIVLDKDEANVSLQEAEAALASAEAQLKVLESNVGTASSNASVSEAKISAAEAELWQQQQEFNRYKKLLEGEAVTQQQFENVKTRLEVAKSNVEAIKNTYDASQGRTRDVNAQIAVAKANIQQRKSTLERVKLDMKYSVIVAPSDGYMGKKNLQEGQYVQKGQTIGFIVDQNQGKWIVANFEETQIAKMQEGQEATITVDAYPDETFHGKIESLSPATGSEFSLLPTNNATGNFVKITQRFPVRILFTDDASKLQKLRAGMNAEVFVPKS</sequence>
<keyword evidence="5" id="KW-0175">Coiled coil</keyword>
<protein>
    <submittedName>
        <fullName evidence="9">Membrane fusion protein, multidrug efflux system</fullName>
    </submittedName>
</protein>
<keyword evidence="10" id="KW-1185">Reference proteome</keyword>
<evidence type="ECO:0000256" key="3">
    <source>
        <dbReference type="ARBA" id="ARBA00022989"/>
    </source>
</evidence>
<comment type="subcellular location">
    <subcellularLocation>
        <location evidence="1">Membrane</location>
        <topology evidence="1">Single-pass membrane protein</topology>
    </subcellularLocation>
</comment>
<dbReference type="Pfam" id="PF25917">
    <property type="entry name" value="BSH_RND"/>
    <property type="match status" value="1"/>
</dbReference>
<evidence type="ECO:0000259" key="7">
    <source>
        <dbReference type="Pfam" id="PF25917"/>
    </source>
</evidence>
<dbReference type="SUPFAM" id="SSF111369">
    <property type="entry name" value="HlyD-like secretion proteins"/>
    <property type="match status" value="3"/>
</dbReference>
<dbReference type="Pfam" id="PF25954">
    <property type="entry name" value="Beta-barrel_RND_2"/>
    <property type="match status" value="1"/>
</dbReference>
<dbReference type="OrthoDB" id="9811754at2"/>
<dbReference type="GO" id="GO:0055085">
    <property type="term" value="P:transmembrane transport"/>
    <property type="evidence" value="ECO:0007669"/>
    <property type="project" value="InterPro"/>
</dbReference>
<dbReference type="STRING" id="1334022.SAMN04487907_101355"/>
<dbReference type="RefSeq" id="WP_092539679.1">
    <property type="nucleotide sequence ID" value="NZ_FOKV01000001.1"/>
</dbReference>
<evidence type="ECO:0000256" key="1">
    <source>
        <dbReference type="ARBA" id="ARBA00004167"/>
    </source>
</evidence>
<evidence type="ECO:0000256" key="2">
    <source>
        <dbReference type="ARBA" id="ARBA00022692"/>
    </source>
</evidence>
<evidence type="ECO:0000313" key="10">
    <source>
        <dbReference type="Proteomes" id="UP000199438"/>
    </source>
</evidence>
<keyword evidence="4 6" id="KW-0472">Membrane</keyword>
<evidence type="ECO:0000259" key="8">
    <source>
        <dbReference type="Pfam" id="PF25954"/>
    </source>
</evidence>
<dbReference type="EMBL" id="FOKV01000001">
    <property type="protein sequence ID" value="SFB73972.1"/>
    <property type="molecule type" value="Genomic_DNA"/>
</dbReference>
<dbReference type="Gene3D" id="2.40.50.100">
    <property type="match status" value="1"/>
</dbReference>
<dbReference type="PANTHER" id="PTHR30386">
    <property type="entry name" value="MEMBRANE FUSION SUBUNIT OF EMRAB-TOLC MULTIDRUG EFFLUX PUMP"/>
    <property type="match status" value="1"/>
</dbReference>
<dbReference type="PANTHER" id="PTHR30386:SF26">
    <property type="entry name" value="TRANSPORT PROTEIN COMB"/>
    <property type="match status" value="1"/>
</dbReference>
<accession>A0A1I1DHW5</accession>
<dbReference type="InterPro" id="IPR058792">
    <property type="entry name" value="Beta-barrel_RND_2"/>
</dbReference>
<evidence type="ECO:0000256" key="4">
    <source>
        <dbReference type="ARBA" id="ARBA00023136"/>
    </source>
</evidence>
<name>A0A1I1DHW5_9FLAO</name>
<evidence type="ECO:0000313" key="9">
    <source>
        <dbReference type="EMBL" id="SFB73972.1"/>
    </source>
</evidence>
<dbReference type="InterPro" id="IPR058625">
    <property type="entry name" value="MdtA-like_BSH"/>
</dbReference>
<evidence type="ECO:0000256" key="5">
    <source>
        <dbReference type="SAM" id="Coils"/>
    </source>
</evidence>
<organism evidence="9 10">
    <name type="scientific">Zunongwangia mangrovi</name>
    <dbReference type="NCBI Taxonomy" id="1334022"/>
    <lineage>
        <taxon>Bacteria</taxon>
        <taxon>Pseudomonadati</taxon>
        <taxon>Bacteroidota</taxon>
        <taxon>Flavobacteriia</taxon>
        <taxon>Flavobacteriales</taxon>
        <taxon>Flavobacteriaceae</taxon>
        <taxon>Zunongwangia</taxon>
    </lineage>
</organism>
<keyword evidence="3 6" id="KW-1133">Transmembrane helix</keyword>
<reference evidence="10" key="1">
    <citation type="submission" date="2016-10" db="EMBL/GenBank/DDBJ databases">
        <authorList>
            <person name="Varghese N."/>
            <person name="Submissions S."/>
        </authorList>
    </citation>
    <scope>NUCLEOTIDE SEQUENCE [LARGE SCALE GENOMIC DNA]</scope>
    <source>
        <strain evidence="10">DSM 24499</strain>
    </source>
</reference>
<dbReference type="Proteomes" id="UP000199438">
    <property type="component" value="Unassembled WGS sequence"/>
</dbReference>
<dbReference type="InterPro" id="IPR050739">
    <property type="entry name" value="MFP"/>
</dbReference>
<keyword evidence="2 6" id="KW-0812">Transmembrane</keyword>
<feature type="coiled-coil region" evidence="5">
    <location>
        <begin position="89"/>
        <end position="182"/>
    </location>
</feature>
<evidence type="ECO:0000256" key="6">
    <source>
        <dbReference type="SAM" id="Phobius"/>
    </source>
</evidence>
<feature type="domain" description="Multidrug resistance protein MdtA-like barrel-sandwich hybrid" evidence="7">
    <location>
        <begin position="60"/>
        <end position="254"/>
    </location>
</feature>
<dbReference type="GO" id="GO:0016020">
    <property type="term" value="C:membrane"/>
    <property type="evidence" value="ECO:0007669"/>
    <property type="project" value="UniProtKB-SubCell"/>
</dbReference>
<feature type="domain" description="CusB-like beta-barrel" evidence="8">
    <location>
        <begin position="259"/>
        <end position="301"/>
    </location>
</feature>
<dbReference type="Gene3D" id="1.10.287.470">
    <property type="entry name" value="Helix hairpin bin"/>
    <property type="match status" value="1"/>
</dbReference>
<dbReference type="Gene3D" id="2.40.30.170">
    <property type="match status" value="1"/>
</dbReference>